<sequence>MRGIEPHLRTQAGNRRGEVEVIDRRVVDHHRIALGVHARGDGPDHVVPVPCVDVVVSDDNELGVHELSQKRPDTQHYALGVPRILLFHGHDGHAVRAAFGRQVEVGDFRELLLQDRYKHFVERHAQNRRLIRWTAGVGAVIDRFDPMGDALDSKHREAVHFVVVTGVVAVRAFGRHLARVDHAFKDDLGSGRHLQVVAAALNQFGAIAPQQAGKSVFRQAVGHRGHGAENGRRVCAQGHGYREWLAGVFFAPVTVVQCTASVAQPAHDDLVAANHLLTIDTEVLTVLVRPLGHGQAPGNQGRHVARPAMLHRQHGEIYVIPLNDHFLAHRVLDDFRGHGNDLAEDRQLGPRILQTFRRLGLLEERQQLADFPQLADRLGAHAHCHALWRAEQIAEHRNRVASRVFEQQSRAFGTQRAVADFSHLQDWRNGNLDAFQFSALL</sequence>
<proteinExistence type="predicted"/>
<dbReference type="EMBL" id="CABVHO010000097">
    <property type="protein sequence ID" value="VVN64034.1"/>
    <property type="molecule type" value="Genomic_DNA"/>
</dbReference>
<organism evidence="1 2">
    <name type="scientific">Pseudomonas fluorescens</name>
    <dbReference type="NCBI Taxonomy" id="294"/>
    <lineage>
        <taxon>Bacteria</taxon>
        <taxon>Pseudomonadati</taxon>
        <taxon>Pseudomonadota</taxon>
        <taxon>Gammaproteobacteria</taxon>
        <taxon>Pseudomonadales</taxon>
        <taxon>Pseudomonadaceae</taxon>
        <taxon>Pseudomonas</taxon>
    </lineage>
</organism>
<name>A0A5E6ZGV9_PSEFL</name>
<evidence type="ECO:0000313" key="1">
    <source>
        <dbReference type="EMBL" id="VVN64034.1"/>
    </source>
</evidence>
<gene>
    <name evidence="1" type="ORF">PS685_04524</name>
</gene>
<dbReference type="Proteomes" id="UP000326437">
    <property type="component" value="Unassembled WGS sequence"/>
</dbReference>
<dbReference type="AlphaFoldDB" id="A0A5E6ZGV9"/>
<reference evidence="1 2" key="1">
    <citation type="submission" date="2019-09" db="EMBL/GenBank/DDBJ databases">
        <authorList>
            <person name="Chandra G."/>
            <person name="Truman W A."/>
        </authorList>
    </citation>
    <scope>NUCLEOTIDE SEQUENCE [LARGE SCALE GENOMIC DNA]</scope>
    <source>
        <strain evidence="1">PS685</strain>
    </source>
</reference>
<protein>
    <submittedName>
        <fullName evidence="1">Uncharacterized protein</fullName>
    </submittedName>
</protein>
<accession>A0A5E6ZGV9</accession>
<evidence type="ECO:0000313" key="2">
    <source>
        <dbReference type="Proteomes" id="UP000326437"/>
    </source>
</evidence>